<keyword evidence="4" id="KW-0548">Nucleotidyltransferase</keyword>
<evidence type="ECO:0000256" key="6">
    <source>
        <dbReference type="ARBA" id="ARBA00023163"/>
    </source>
</evidence>
<evidence type="ECO:0000313" key="9">
    <source>
        <dbReference type="EMBL" id="MBJ6123624.1"/>
    </source>
</evidence>
<sequence>MLASDHAARIVSHFGGTWHGDHGFCHCPVHADGTPSLSVRLGRKAILFHCFAGCPNEEILAAIRAENLDAPREMAYVPVVRQDYRALALDVWRSSEPAGRTLAARYLSSRAIDIALPPALRFVPVAQLGTGTAKSQWPAMIAAAHDNAGFVSIQRTFLDPSTGGKAPVGKAKRALGKLGRAAIRLSAPASHMGLAEGIEDALSVTILRNVPCWAAAGIERYCWIEFPPAVRSVTIYSQPGLAAEAAIDRARQNFARQDITLSVELPPGAGDWNDFLQARRGSA</sequence>
<evidence type="ECO:0000259" key="7">
    <source>
        <dbReference type="Pfam" id="PF13362"/>
    </source>
</evidence>
<keyword evidence="6" id="KW-0804">Transcription</keyword>
<organism evidence="9 10">
    <name type="scientific">Sphingomonas mollis</name>
    <dbReference type="NCBI Taxonomy" id="2795726"/>
    <lineage>
        <taxon>Bacteria</taxon>
        <taxon>Pseudomonadati</taxon>
        <taxon>Pseudomonadota</taxon>
        <taxon>Alphaproteobacteria</taxon>
        <taxon>Sphingomonadales</taxon>
        <taxon>Sphingomonadaceae</taxon>
        <taxon>Sphingomonas</taxon>
    </lineage>
</organism>
<dbReference type="InterPro" id="IPR055570">
    <property type="entry name" value="DUF7146"/>
</dbReference>
<dbReference type="InterPro" id="IPR036977">
    <property type="entry name" value="DNA_primase_Znf_CHC2"/>
</dbReference>
<dbReference type="EMBL" id="JAELXS010000017">
    <property type="protein sequence ID" value="MBJ6123624.1"/>
    <property type="molecule type" value="Genomic_DNA"/>
</dbReference>
<accession>A0ABS0XUA0</accession>
<dbReference type="Pfam" id="PF23639">
    <property type="entry name" value="DUF7146"/>
    <property type="match status" value="1"/>
</dbReference>
<keyword evidence="1" id="KW-0240">DNA-directed RNA polymerase</keyword>
<evidence type="ECO:0000256" key="5">
    <source>
        <dbReference type="ARBA" id="ARBA00022705"/>
    </source>
</evidence>
<dbReference type="RefSeq" id="WP_199041421.1">
    <property type="nucleotide sequence ID" value="NZ_JAELXS010000017.1"/>
</dbReference>
<evidence type="ECO:0000256" key="2">
    <source>
        <dbReference type="ARBA" id="ARBA00022515"/>
    </source>
</evidence>
<keyword evidence="3" id="KW-0808">Transferase</keyword>
<gene>
    <name evidence="9" type="ORF">JAO74_17735</name>
</gene>
<evidence type="ECO:0000313" key="10">
    <source>
        <dbReference type="Proteomes" id="UP000640426"/>
    </source>
</evidence>
<feature type="domain" description="Toprim" evidence="7">
    <location>
        <begin position="192"/>
        <end position="279"/>
    </location>
</feature>
<evidence type="ECO:0000256" key="1">
    <source>
        <dbReference type="ARBA" id="ARBA00022478"/>
    </source>
</evidence>
<dbReference type="Pfam" id="PF13362">
    <property type="entry name" value="Toprim_3"/>
    <property type="match status" value="1"/>
</dbReference>
<evidence type="ECO:0000259" key="8">
    <source>
        <dbReference type="Pfam" id="PF23639"/>
    </source>
</evidence>
<proteinExistence type="predicted"/>
<keyword evidence="5" id="KW-0235">DNA replication</keyword>
<evidence type="ECO:0000256" key="3">
    <source>
        <dbReference type="ARBA" id="ARBA00022679"/>
    </source>
</evidence>
<keyword evidence="2" id="KW-0639">Primosome</keyword>
<reference evidence="10" key="1">
    <citation type="submission" date="2020-12" db="EMBL/GenBank/DDBJ databases">
        <title>Hymenobacter sp.</title>
        <authorList>
            <person name="Kim M.K."/>
        </authorList>
    </citation>
    <scope>NUCLEOTIDE SEQUENCE [LARGE SCALE GENOMIC DNA]</scope>
    <source>
        <strain evidence="10">BT553</strain>
    </source>
</reference>
<protein>
    <submittedName>
        <fullName evidence="9">Toprim domain-containing protein</fullName>
    </submittedName>
</protein>
<dbReference type="Gene3D" id="3.90.580.10">
    <property type="entry name" value="Zinc finger, CHC2-type domain"/>
    <property type="match status" value="1"/>
</dbReference>
<dbReference type="InterPro" id="IPR006171">
    <property type="entry name" value="TOPRIM_dom"/>
</dbReference>
<comment type="caution">
    <text evidence="9">The sequence shown here is derived from an EMBL/GenBank/DDBJ whole genome shotgun (WGS) entry which is preliminary data.</text>
</comment>
<name>A0ABS0XUA0_9SPHN</name>
<feature type="domain" description="DUF7146" evidence="8">
    <location>
        <begin position="85"/>
        <end position="185"/>
    </location>
</feature>
<evidence type="ECO:0000256" key="4">
    <source>
        <dbReference type="ARBA" id="ARBA00022695"/>
    </source>
</evidence>
<dbReference type="Proteomes" id="UP000640426">
    <property type="component" value="Unassembled WGS sequence"/>
</dbReference>
<keyword evidence="10" id="KW-1185">Reference proteome</keyword>